<dbReference type="EMBL" id="MN739210">
    <property type="protein sequence ID" value="QHS93852.1"/>
    <property type="molecule type" value="Genomic_DNA"/>
</dbReference>
<evidence type="ECO:0000259" key="2">
    <source>
        <dbReference type="PROSITE" id="PS50089"/>
    </source>
</evidence>
<evidence type="ECO:0000256" key="1">
    <source>
        <dbReference type="SAM" id="MobiDB-lite"/>
    </source>
</evidence>
<dbReference type="SUPFAM" id="SSF57850">
    <property type="entry name" value="RING/U-box"/>
    <property type="match status" value="1"/>
</dbReference>
<proteinExistence type="predicted"/>
<sequence>MECPICCDDGVDLVTPCHHVFHAKCFFDWHARNPSCPICRHIILPTCFGITKKGRRCANKWNPDYQGYCWRHKDYAIQDQQFFTEPERHVADPEPPIIEPDSPKKRSCILL</sequence>
<protein>
    <recommendedName>
        <fullName evidence="2">RING-type domain-containing protein</fullName>
    </recommendedName>
</protein>
<accession>A0A6C0BPE1</accession>
<dbReference type="InterPro" id="IPR001841">
    <property type="entry name" value="Znf_RING"/>
</dbReference>
<dbReference type="SMART" id="SM00184">
    <property type="entry name" value="RING"/>
    <property type="match status" value="1"/>
</dbReference>
<dbReference type="InterPro" id="IPR013083">
    <property type="entry name" value="Znf_RING/FYVE/PHD"/>
</dbReference>
<organism evidence="3">
    <name type="scientific">viral metagenome</name>
    <dbReference type="NCBI Taxonomy" id="1070528"/>
    <lineage>
        <taxon>unclassified sequences</taxon>
        <taxon>metagenomes</taxon>
        <taxon>organismal metagenomes</taxon>
    </lineage>
</organism>
<dbReference type="PROSITE" id="PS50089">
    <property type="entry name" value="ZF_RING_2"/>
    <property type="match status" value="1"/>
</dbReference>
<dbReference type="Gene3D" id="3.30.40.10">
    <property type="entry name" value="Zinc/RING finger domain, C3HC4 (zinc finger)"/>
    <property type="match status" value="1"/>
</dbReference>
<evidence type="ECO:0000313" key="3">
    <source>
        <dbReference type="EMBL" id="QHS93852.1"/>
    </source>
</evidence>
<dbReference type="Pfam" id="PF13639">
    <property type="entry name" value="zf-RING_2"/>
    <property type="match status" value="1"/>
</dbReference>
<dbReference type="AlphaFoldDB" id="A0A6C0BPE1"/>
<feature type="domain" description="RING-type" evidence="2">
    <location>
        <begin position="3"/>
        <end position="40"/>
    </location>
</feature>
<name>A0A6C0BPE1_9ZZZZ</name>
<feature type="region of interest" description="Disordered" evidence="1">
    <location>
        <begin position="90"/>
        <end position="111"/>
    </location>
</feature>
<reference evidence="3" key="1">
    <citation type="journal article" date="2020" name="Nature">
        <title>Giant virus diversity and host interactions through global metagenomics.</title>
        <authorList>
            <person name="Schulz F."/>
            <person name="Roux S."/>
            <person name="Paez-Espino D."/>
            <person name="Jungbluth S."/>
            <person name="Walsh D.A."/>
            <person name="Denef V.J."/>
            <person name="McMahon K.D."/>
            <person name="Konstantinidis K.T."/>
            <person name="Eloe-Fadrosh E.A."/>
            <person name="Kyrpides N.C."/>
            <person name="Woyke T."/>
        </authorList>
    </citation>
    <scope>NUCLEOTIDE SEQUENCE</scope>
    <source>
        <strain evidence="3">GVMAG-M-3300018080-19</strain>
    </source>
</reference>